<dbReference type="SUPFAM" id="SSF54611">
    <property type="entry name" value="SecB-like"/>
    <property type="match status" value="1"/>
</dbReference>
<comment type="similarity">
    <text evidence="1">Belongs to the SecB family.</text>
</comment>
<dbReference type="EMBL" id="JBJIAB010000002">
    <property type="protein sequence ID" value="MFL0163980.1"/>
    <property type="molecule type" value="Genomic_DNA"/>
</dbReference>
<evidence type="ECO:0000313" key="3">
    <source>
        <dbReference type="Proteomes" id="UP001623600"/>
    </source>
</evidence>
<comment type="caution">
    <text evidence="2">The sequence shown here is derived from an EMBL/GenBank/DDBJ whole genome shotgun (WGS) entry which is preliminary data.</text>
</comment>
<dbReference type="PANTHER" id="PTHR36918:SF1">
    <property type="entry name" value="PROTEIN-EXPORT PROTEIN SECB"/>
    <property type="match status" value="1"/>
</dbReference>
<evidence type="ECO:0000313" key="2">
    <source>
        <dbReference type="EMBL" id="MFL0163980.1"/>
    </source>
</evidence>
<dbReference type="PANTHER" id="PTHR36918">
    <property type="match status" value="1"/>
</dbReference>
<evidence type="ECO:0000256" key="1">
    <source>
        <dbReference type="ARBA" id="ARBA00009990"/>
    </source>
</evidence>
<proteinExistence type="inferred from homology"/>
<dbReference type="Proteomes" id="UP001623600">
    <property type="component" value="Unassembled WGS sequence"/>
</dbReference>
<accession>A0ABW8S1B1</accession>
<dbReference type="Pfam" id="PF02556">
    <property type="entry name" value="SecB"/>
    <property type="match status" value="1"/>
</dbReference>
<dbReference type="RefSeq" id="WP_406760435.1">
    <property type="nucleotide sequence ID" value="NZ_JBJIAB010000002.1"/>
</dbReference>
<name>A0ABW8S1B1_9CLOT</name>
<organism evidence="2 3">
    <name type="scientific">Candidatus Clostridium helianthi</name>
    <dbReference type="NCBI Taxonomy" id="3381660"/>
    <lineage>
        <taxon>Bacteria</taxon>
        <taxon>Bacillati</taxon>
        <taxon>Bacillota</taxon>
        <taxon>Clostridia</taxon>
        <taxon>Eubacteriales</taxon>
        <taxon>Clostridiaceae</taxon>
        <taxon>Clostridium</taxon>
    </lineage>
</organism>
<sequence length="138" mass="16102">MDKNVYKEFIKAIELKDVFLSKITSKRSILETNNSDINVDVEFKPDFNKLEQKENEFTSVAQFHVTAKNENEVLFEIECEFTVINYIDNKELMQSECIDTYVQNNLPIITWPYGREIINSMTTRMGFPALILGNHKVV</sequence>
<dbReference type="InterPro" id="IPR035958">
    <property type="entry name" value="SecB-like_sf"/>
</dbReference>
<dbReference type="Gene3D" id="3.10.420.10">
    <property type="entry name" value="SecB-like"/>
    <property type="match status" value="1"/>
</dbReference>
<protein>
    <submittedName>
        <fullName evidence="2">Protein-export chaperone SecB</fullName>
    </submittedName>
</protein>
<dbReference type="InterPro" id="IPR003708">
    <property type="entry name" value="SecB"/>
</dbReference>
<keyword evidence="3" id="KW-1185">Reference proteome</keyword>
<reference evidence="2 3" key="1">
    <citation type="submission" date="2024-11" db="EMBL/GenBank/DDBJ databases">
        <authorList>
            <person name="Heng Y.C."/>
            <person name="Lim A.C.H."/>
            <person name="Lee J.K.Y."/>
            <person name="Kittelmann S."/>
        </authorList>
    </citation>
    <scope>NUCLEOTIDE SEQUENCE [LARGE SCALE GENOMIC DNA]</scope>
    <source>
        <strain evidence="2 3">WILCCON 0112</strain>
    </source>
</reference>
<gene>
    <name evidence="2" type="ORF">ACJDTP_02720</name>
</gene>